<proteinExistence type="predicted"/>
<comment type="caution">
    <text evidence="1">The sequence shown here is derived from an EMBL/GenBank/DDBJ whole genome shotgun (WGS) entry which is preliminary data.</text>
</comment>
<gene>
    <name evidence="1" type="ORF">FO442_12230</name>
</gene>
<name>A0A556MRJ2_9FLAO</name>
<sequence length="74" mass="8416">MNYYFRVKKEIGDINSLREFKVGTYKGMTNTNFYAPALYIDASITSSENDADNLFVGFESGNVLSGTFRLTRKQ</sequence>
<dbReference type="EMBL" id="VLPL01000005">
    <property type="protein sequence ID" value="TSJ42527.1"/>
    <property type="molecule type" value="Genomic_DNA"/>
</dbReference>
<accession>A0A556MRJ2</accession>
<organism evidence="1 2">
    <name type="scientific">Fluviicola chungangensis</name>
    <dbReference type="NCBI Taxonomy" id="2597671"/>
    <lineage>
        <taxon>Bacteria</taxon>
        <taxon>Pseudomonadati</taxon>
        <taxon>Bacteroidota</taxon>
        <taxon>Flavobacteriia</taxon>
        <taxon>Flavobacteriales</taxon>
        <taxon>Crocinitomicaceae</taxon>
        <taxon>Fluviicola</taxon>
    </lineage>
</organism>
<reference evidence="1 2" key="1">
    <citation type="submission" date="2019-07" db="EMBL/GenBank/DDBJ databases">
        <authorList>
            <person name="Huq M.A."/>
        </authorList>
    </citation>
    <scope>NUCLEOTIDE SEQUENCE [LARGE SCALE GENOMIC DNA]</scope>
    <source>
        <strain evidence="1 2">MAH-3</strain>
    </source>
</reference>
<evidence type="ECO:0000313" key="2">
    <source>
        <dbReference type="Proteomes" id="UP000316008"/>
    </source>
</evidence>
<dbReference type="AlphaFoldDB" id="A0A556MRJ2"/>
<keyword evidence="2" id="KW-1185">Reference proteome</keyword>
<dbReference type="Proteomes" id="UP000316008">
    <property type="component" value="Unassembled WGS sequence"/>
</dbReference>
<protein>
    <submittedName>
        <fullName evidence="1">Uncharacterized protein</fullName>
    </submittedName>
</protein>
<evidence type="ECO:0000313" key="1">
    <source>
        <dbReference type="EMBL" id="TSJ42527.1"/>
    </source>
</evidence>